<evidence type="ECO:0000313" key="3">
    <source>
        <dbReference type="EMBL" id="KAH6754876.1"/>
    </source>
</evidence>
<dbReference type="SUPFAM" id="SSF48350">
    <property type="entry name" value="GTPase activation domain, GAP"/>
    <property type="match status" value="1"/>
</dbReference>
<dbReference type="InterPro" id="IPR008936">
    <property type="entry name" value="Rho_GTPase_activation_prot"/>
</dbReference>
<evidence type="ECO:0000313" key="4">
    <source>
        <dbReference type="Proteomes" id="UP001190926"/>
    </source>
</evidence>
<gene>
    <name evidence="3" type="ORF">C2S53_019755</name>
</gene>
<dbReference type="GO" id="GO:0005096">
    <property type="term" value="F:GTPase activator activity"/>
    <property type="evidence" value="ECO:0007669"/>
    <property type="project" value="UniProtKB-KW"/>
</dbReference>
<sequence length="146" mass="16414">NASVFGVSAESMQCAYDQRGNSTPTILLRMQNHLYSEGSLRAEGIFRINAENSKEEHVRNRLNKGVIPHGIDVHCLSSLIKIDDIYWLAAWEEYAELVKLLPPTEAALLDFAINLMADAAQHKHHNKMNARNIAMVFAPNMTQVQL</sequence>
<dbReference type="PANTHER" id="PTHR23177:SF35">
    <property type="entry name" value="RHO GTPASE-ACTIVATING PROTEIN GACA"/>
    <property type="match status" value="1"/>
</dbReference>
<protein>
    <submittedName>
        <fullName evidence="3">Rho GTPase activating protein with PAK-box/P21-Rho-binding domain-containing protein</fullName>
    </submittedName>
</protein>
<proteinExistence type="predicted"/>
<name>A0AAD4ILR6_PERFH</name>
<dbReference type="Gene3D" id="1.10.555.10">
    <property type="entry name" value="Rho GTPase activation protein"/>
    <property type="match status" value="2"/>
</dbReference>
<dbReference type="Pfam" id="PF00620">
    <property type="entry name" value="RhoGAP"/>
    <property type="match status" value="1"/>
</dbReference>
<dbReference type="InterPro" id="IPR000198">
    <property type="entry name" value="RhoGAP_dom"/>
</dbReference>
<keyword evidence="4" id="KW-1185">Reference proteome</keyword>
<dbReference type="AlphaFoldDB" id="A0AAD4ILR6"/>
<dbReference type="PROSITE" id="PS50238">
    <property type="entry name" value="RHOGAP"/>
    <property type="match status" value="1"/>
</dbReference>
<dbReference type="SMART" id="SM00324">
    <property type="entry name" value="RhoGAP"/>
    <property type="match status" value="1"/>
</dbReference>
<accession>A0AAD4ILR6</accession>
<dbReference type="PANTHER" id="PTHR23177">
    <property type="entry name" value="MKIAA1688 PROTEIN"/>
    <property type="match status" value="1"/>
</dbReference>
<reference evidence="3 4" key="1">
    <citation type="journal article" date="2021" name="Nat. Commun.">
        <title>Incipient diploidization of the medicinal plant Perilla within 10,000 years.</title>
        <authorList>
            <person name="Zhang Y."/>
            <person name="Shen Q."/>
            <person name="Leng L."/>
            <person name="Zhang D."/>
            <person name="Chen S."/>
            <person name="Shi Y."/>
            <person name="Ning Z."/>
            <person name="Chen S."/>
        </authorList>
    </citation>
    <scope>NUCLEOTIDE SEQUENCE [LARGE SCALE GENOMIC DNA]</scope>
    <source>
        <strain evidence="4">cv. PC099</strain>
    </source>
</reference>
<evidence type="ECO:0000259" key="2">
    <source>
        <dbReference type="PROSITE" id="PS50238"/>
    </source>
</evidence>
<organism evidence="3 4">
    <name type="scientific">Perilla frutescens var. hirtella</name>
    <name type="common">Perilla citriodora</name>
    <name type="synonym">Perilla setoyensis</name>
    <dbReference type="NCBI Taxonomy" id="608512"/>
    <lineage>
        <taxon>Eukaryota</taxon>
        <taxon>Viridiplantae</taxon>
        <taxon>Streptophyta</taxon>
        <taxon>Embryophyta</taxon>
        <taxon>Tracheophyta</taxon>
        <taxon>Spermatophyta</taxon>
        <taxon>Magnoliopsida</taxon>
        <taxon>eudicotyledons</taxon>
        <taxon>Gunneridae</taxon>
        <taxon>Pentapetalae</taxon>
        <taxon>asterids</taxon>
        <taxon>lamiids</taxon>
        <taxon>Lamiales</taxon>
        <taxon>Lamiaceae</taxon>
        <taxon>Nepetoideae</taxon>
        <taxon>Elsholtzieae</taxon>
        <taxon>Perilla</taxon>
    </lineage>
</organism>
<keyword evidence="1" id="KW-0343">GTPase activation</keyword>
<dbReference type="GO" id="GO:0007165">
    <property type="term" value="P:signal transduction"/>
    <property type="evidence" value="ECO:0007669"/>
    <property type="project" value="InterPro"/>
</dbReference>
<feature type="non-terminal residue" evidence="3">
    <location>
        <position position="1"/>
    </location>
</feature>
<dbReference type="Proteomes" id="UP001190926">
    <property type="component" value="Unassembled WGS sequence"/>
</dbReference>
<evidence type="ECO:0000256" key="1">
    <source>
        <dbReference type="ARBA" id="ARBA00022468"/>
    </source>
</evidence>
<dbReference type="EMBL" id="SDAM02029710">
    <property type="protein sequence ID" value="KAH6754876.1"/>
    <property type="molecule type" value="Genomic_DNA"/>
</dbReference>
<feature type="domain" description="Rho-GAP" evidence="2">
    <location>
        <begin position="1"/>
        <end position="146"/>
    </location>
</feature>
<dbReference type="CDD" id="cd00159">
    <property type="entry name" value="RhoGAP"/>
    <property type="match status" value="1"/>
</dbReference>
<comment type="caution">
    <text evidence="3">The sequence shown here is derived from an EMBL/GenBank/DDBJ whole genome shotgun (WGS) entry which is preliminary data.</text>
</comment>
<dbReference type="InterPro" id="IPR044785">
    <property type="entry name" value="RopGAP1-5"/>
</dbReference>